<name>A0A8H3LE59_9GLOM</name>
<comment type="caution">
    <text evidence="1">The sequence shown here is derived from an EMBL/GenBank/DDBJ whole genome shotgun (WGS) entry which is preliminary data.</text>
</comment>
<gene>
    <name evidence="1" type="ORF">RCL2_001101400</name>
</gene>
<evidence type="ECO:0000313" key="2">
    <source>
        <dbReference type="Proteomes" id="UP000615446"/>
    </source>
</evidence>
<dbReference type="Proteomes" id="UP000615446">
    <property type="component" value="Unassembled WGS sequence"/>
</dbReference>
<sequence length="189" mass="22717">MDLRRWPKKKQKNHADHVTTYYDTKFSERVGSVFVFVAKFHARFLALLVLNWKTCTFRFSFLCDTSRESLCFHQFSRECLVLCSLRFFTESFRYFVVFHRNSGFLFFTALHVNGNRFFGFREAGSRGDRFFWILRRLGGTAFWTVFQTWNISFRHLGLWILQWDLLLLKAEGTRSESSQKTVYFDQIFV</sequence>
<dbReference type="AlphaFoldDB" id="A0A8H3LE59"/>
<organism evidence="1 2">
    <name type="scientific">Rhizophagus clarus</name>
    <dbReference type="NCBI Taxonomy" id="94130"/>
    <lineage>
        <taxon>Eukaryota</taxon>
        <taxon>Fungi</taxon>
        <taxon>Fungi incertae sedis</taxon>
        <taxon>Mucoromycota</taxon>
        <taxon>Glomeromycotina</taxon>
        <taxon>Glomeromycetes</taxon>
        <taxon>Glomerales</taxon>
        <taxon>Glomeraceae</taxon>
        <taxon>Rhizophagus</taxon>
    </lineage>
</organism>
<protein>
    <submittedName>
        <fullName evidence="1">Uncharacterized protein</fullName>
    </submittedName>
</protein>
<reference evidence="1" key="1">
    <citation type="submission" date="2019-10" db="EMBL/GenBank/DDBJ databases">
        <title>Conservation and host-specific expression of non-tandemly repeated heterogenous ribosome RNA gene in arbuscular mycorrhizal fungi.</title>
        <authorList>
            <person name="Maeda T."/>
            <person name="Kobayashi Y."/>
            <person name="Nakagawa T."/>
            <person name="Ezawa T."/>
            <person name="Yamaguchi K."/>
            <person name="Bino T."/>
            <person name="Nishimoto Y."/>
            <person name="Shigenobu S."/>
            <person name="Kawaguchi M."/>
        </authorList>
    </citation>
    <scope>NUCLEOTIDE SEQUENCE</scope>
    <source>
        <strain evidence="1">HR1</strain>
    </source>
</reference>
<proteinExistence type="predicted"/>
<evidence type="ECO:0000313" key="1">
    <source>
        <dbReference type="EMBL" id="GES83864.1"/>
    </source>
</evidence>
<dbReference type="EMBL" id="BLAL01000074">
    <property type="protein sequence ID" value="GES83864.1"/>
    <property type="molecule type" value="Genomic_DNA"/>
</dbReference>
<accession>A0A8H3LE59</accession>